<evidence type="ECO:0000256" key="5">
    <source>
        <dbReference type="ARBA" id="ARBA00023136"/>
    </source>
</evidence>
<comment type="caution">
    <text evidence="7">The sequence shown here is derived from an EMBL/GenBank/DDBJ whole genome shotgun (WGS) entry which is preliminary data.</text>
</comment>
<dbReference type="Proteomes" id="UP000070612">
    <property type="component" value="Unassembled WGS sequence"/>
</dbReference>
<accession>A0A132PMJ9</accession>
<dbReference type="Pfam" id="PF03626">
    <property type="entry name" value="COX4_pro"/>
    <property type="match status" value="1"/>
</dbReference>
<name>A0A132PMJ9_9MYCO</name>
<evidence type="ECO:0000256" key="6">
    <source>
        <dbReference type="SAM" id="Phobius"/>
    </source>
</evidence>
<dbReference type="PATRIC" id="fig|59750.3.peg.7018"/>
<keyword evidence="4 6" id="KW-1133">Transmembrane helix</keyword>
<reference evidence="7 8" key="1">
    <citation type="submission" date="2015-07" db="EMBL/GenBank/DDBJ databases">
        <title>A draft genome sequence of Mycobacterium wolinskyi.</title>
        <authorList>
            <person name="de Man T.J."/>
            <person name="Perry K.A."/>
            <person name="Coulliette A.D."/>
            <person name="Jensen B."/>
            <person name="Toney N.C."/>
            <person name="Limbago B.M."/>
            <person name="Noble-Wang J."/>
        </authorList>
    </citation>
    <scope>NUCLEOTIDE SEQUENCE [LARGE SCALE GENOMIC DNA]</scope>
    <source>
        <strain evidence="7 8">CDC_01</strain>
    </source>
</reference>
<gene>
    <name evidence="7" type="ORF">AFM11_14545</name>
</gene>
<keyword evidence="2" id="KW-1003">Cell membrane</keyword>
<keyword evidence="8" id="KW-1185">Reference proteome</keyword>
<evidence type="ECO:0008006" key="9">
    <source>
        <dbReference type="Google" id="ProtNLM"/>
    </source>
</evidence>
<feature type="transmembrane region" description="Helical" evidence="6">
    <location>
        <begin position="39"/>
        <end position="59"/>
    </location>
</feature>
<evidence type="ECO:0000256" key="4">
    <source>
        <dbReference type="ARBA" id="ARBA00022989"/>
    </source>
</evidence>
<dbReference type="RefSeq" id="WP_067849861.1">
    <property type="nucleotide sequence ID" value="NZ_LGTW01000008.1"/>
</dbReference>
<comment type="subcellular location">
    <subcellularLocation>
        <location evidence="1">Cell membrane</location>
        <topology evidence="1">Multi-pass membrane protein</topology>
    </subcellularLocation>
</comment>
<feature type="transmembrane region" description="Helical" evidence="6">
    <location>
        <begin position="7"/>
        <end position="27"/>
    </location>
</feature>
<evidence type="ECO:0000256" key="2">
    <source>
        <dbReference type="ARBA" id="ARBA00022475"/>
    </source>
</evidence>
<feature type="transmembrane region" description="Helical" evidence="6">
    <location>
        <begin position="71"/>
        <end position="93"/>
    </location>
</feature>
<protein>
    <recommendedName>
        <fullName evidence="9">Prokaryotic cytochrome C oxidase subunit IV family protein</fullName>
    </recommendedName>
</protein>
<organism evidence="7 8">
    <name type="scientific">Mycolicibacterium wolinskyi</name>
    <dbReference type="NCBI Taxonomy" id="59750"/>
    <lineage>
        <taxon>Bacteria</taxon>
        <taxon>Bacillati</taxon>
        <taxon>Actinomycetota</taxon>
        <taxon>Actinomycetes</taxon>
        <taxon>Mycobacteriales</taxon>
        <taxon>Mycobacteriaceae</taxon>
        <taxon>Mycolicibacterium</taxon>
    </lineage>
</organism>
<evidence type="ECO:0000256" key="1">
    <source>
        <dbReference type="ARBA" id="ARBA00004651"/>
    </source>
</evidence>
<dbReference type="GO" id="GO:0005886">
    <property type="term" value="C:plasma membrane"/>
    <property type="evidence" value="ECO:0007669"/>
    <property type="project" value="UniProtKB-SubCell"/>
</dbReference>
<keyword evidence="5 6" id="KW-0472">Membrane</keyword>
<evidence type="ECO:0000313" key="8">
    <source>
        <dbReference type="Proteomes" id="UP000070612"/>
    </source>
</evidence>
<dbReference type="EMBL" id="LGTW01000008">
    <property type="protein sequence ID" value="KWX23494.1"/>
    <property type="molecule type" value="Genomic_DNA"/>
</dbReference>
<sequence>MVRTKVNTRLLIVWAILTGMTLIYVWLDEAVDQNGTLKASTVVTVSAIVIALIKVRIIFREFMEVRHAPALLCRLTDGWVVLIGVCLLGSYFVGSAVAS</sequence>
<dbReference type="AlphaFoldDB" id="A0A132PMJ9"/>
<keyword evidence="3 6" id="KW-0812">Transmembrane</keyword>
<evidence type="ECO:0000313" key="7">
    <source>
        <dbReference type="EMBL" id="KWX23494.1"/>
    </source>
</evidence>
<proteinExistence type="predicted"/>
<evidence type="ECO:0000256" key="3">
    <source>
        <dbReference type="ARBA" id="ARBA00022692"/>
    </source>
</evidence>
<dbReference type="InterPro" id="IPR005171">
    <property type="entry name" value="Cyt_c_oxidase_su4_prok"/>
</dbReference>